<dbReference type="EMBL" id="JBHTLK010000005">
    <property type="protein sequence ID" value="MFD1145993.1"/>
    <property type="molecule type" value="Genomic_DNA"/>
</dbReference>
<evidence type="ECO:0000313" key="3">
    <source>
        <dbReference type="Proteomes" id="UP001597168"/>
    </source>
</evidence>
<sequence>MKKQDGTGTPRRPLWSRLVKPKSPAKSRPATSASTTGKPAAVKPKPKPAGSKPAWVKWRPIAPKIAGKPKPAASKSPTSSRPKAAPTKPRPATSVPKPTSKPATTKSKNPAGKKPRKPRKTTVKKDQPKPSRHARRLAAAANRVLARREQYRKSWYDEVAFKWGDGSKVDWEAEGRKPHETVDATQPPKPRAVPLPRTTAKPVRFPKINTQGGTVSAEQVVTNYFDDAKEALEAAFARLTQDMGAMLEGERADMNWTHVVATGKEKIEFFETFGRLTREYAALFEDKPAITGAFGETLAELGQHVHDTGEKVTEAIDLVNNANAELVSHVTDPQAGYQIFNAIKD</sequence>
<feature type="compositionally biased region" description="Low complexity" evidence="1">
    <location>
        <begin position="38"/>
        <end position="110"/>
    </location>
</feature>
<feature type="region of interest" description="Disordered" evidence="1">
    <location>
        <begin position="176"/>
        <end position="197"/>
    </location>
</feature>
<evidence type="ECO:0000256" key="1">
    <source>
        <dbReference type="SAM" id="MobiDB-lite"/>
    </source>
</evidence>
<organism evidence="2 3">
    <name type="scientific">Saccharothrix hoggarensis</name>
    <dbReference type="NCBI Taxonomy" id="913853"/>
    <lineage>
        <taxon>Bacteria</taxon>
        <taxon>Bacillati</taxon>
        <taxon>Actinomycetota</taxon>
        <taxon>Actinomycetes</taxon>
        <taxon>Pseudonocardiales</taxon>
        <taxon>Pseudonocardiaceae</taxon>
        <taxon>Saccharothrix</taxon>
    </lineage>
</organism>
<keyword evidence="3" id="KW-1185">Reference proteome</keyword>
<protein>
    <submittedName>
        <fullName evidence="2">Uncharacterized protein</fullName>
    </submittedName>
</protein>
<evidence type="ECO:0000313" key="2">
    <source>
        <dbReference type="EMBL" id="MFD1145993.1"/>
    </source>
</evidence>
<name>A0ABW3QMN8_9PSEU</name>
<gene>
    <name evidence="2" type="ORF">ACFQ3T_02510</name>
</gene>
<comment type="caution">
    <text evidence="2">The sequence shown here is derived from an EMBL/GenBank/DDBJ whole genome shotgun (WGS) entry which is preliminary data.</text>
</comment>
<proteinExistence type="predicted"/>
<accession>A0ABW3QMN8</accession>
<reference evidence="3" key="1">
    <citation type="journal article" date="2019" name="Int. J. Syst. Evol. Microbiol.">
        <title>The Global Catalogue of Microorganisms (GCM) 10K type strain sequencing project: providing services to taxonomists for standard genome sequencing and annotation.</title>
        <authorList>
            <consortium name="The Broad Institute Genomics Platform"/>
            <consortium name="The Broad Institute Genome Sequencing Center for Infectious Disease"/>
            <person name="Wu L."/>
            <person name="Ma J."/>
        </authorList>
    </citation>
    <scope>NUCLEOTIDE SEQUENCE [LARGE SCALE GENOMIC DNA]</scope>
    <source>
        <strain evidence="3">CCUG 60214</strain>
    </source>
</reference>
<feature type="compositionally biased region" description="Basic residues" evidence="1">
    <location>
        <begin position="111"/>
        <end position="122"/>
    </location>
</feature>
<dbReference type="RefSeq" id="WP_380719292.1">
    <property type="nucleotide sequence ID" value="NZ_JBHTLK010000005.1"/>
</dbReference>
<feature type="region of interest" description="Disordered" evidence="1">
    <location>
        <begin position="1"/>
        <end position="138"/>
    </location>
</feature>
<dbReference type="Proteomes" id="UP001597168">
    <property type="component" value="Unassembled WGS sequence"/>
</dbReference>